<dbReference type="Gene3D" id="3.90.920.10">
    <property type="entry name" value="DNA primase, PRIM domain"/>
    <property type="match status" value="1"/>
</dbReference>
<keyword evidence="3" id="KW-1185">Reference proteome</keyword>
<feature type="domain" description="DNA ligase D polymerase" evidence="1">
    <location>
        <begin position="33"/>
        <end position="293"/>
    </location>
</feature>
<dbReference type="CDD" id="cd04863">
    <property type="entry name" value="MtLigD_Pol_like"/>
    <property type="match status" value="1"/>
</dbReference>
<sequence>MAPTSASTRVHVDGRVLTLSNLDKVLYPETGFTKGEVIDYYSRIAPVLLPRIQSRPLTRKRWPDGVEGQPFFEKNVPRGTPDWVRTVTIASPGSTRGSEEVEYVVADDLPTLVWLANLAALELHVPQWRVGPRGGVRRPDLLVVDLDPGPPADIVGCCEVALLLRDLLDADGLRAWAKTSGGKGMQLYVPLAETSGDATTAYAKEFAEKLARDRPDLVVASMRKSLRPGKVFLDWSQNNPAKTTIAAYSLRGRSRPTVSTPLTWEEVEACENAADLVFGPDQVLDRVEEIGDLVADLDSVRQRLP</sequence>
<dbReference type="EC" id="6.5.1.1" evidence="2"/>
<dbReference type="RefSeq" id="WP_192754922.1">
    <property type="nucleotide sequence ID" value="NZ_BAABJL010000176.1"/>
</dbReference>
<name>A0A927RH15_9ACTN</name>
<dbReference type="PANTHER" id="PTHR42705">
    <property type="entry name" value="BIFUNCTIONAL NON-HOMOLOGOUS END JOINING PROTEIN LIGD"/>
    <property type="match status" value="1"/>
</dbReference>
<dbReference type="GO" id="GO:0003910">
    <property type="term" value="F:DNA ligase (ATP) activity"/>
    <property type="evidence" value="ECO:0007669"/>
    <property type="project" value="UniProtKB-EC"/>
</dbReference>
<dbReference type="InterPro" id="IPR052171">
    <property type="entry name" value="NHEJ_LigD"/>
</dbReference>
<dbReference type="InterPro" id="IPR033649">
    <property type="entry name" value="MtLigD_Pol-like"/>
</dbReference>
<keyword evidence="2" id="KW-0436">Ligase</keyword>
<dbReference type="Pfam" id="PF21686">
    <property type="entry name" value="LigD_Prim-Pol"/>
    <property type="match status" value="1"/>
</dbReference>
<reference evidence="2" key="1">
    <citation type="submission" date="2020-10" db="EMBL/GenBank/DDBJ databases">
        <title>Sequencing the genomes of 1000 actinobacteria strains.</title>
        <authorList>
            <person name="Klenk H.-P."/>
        </authorList>
    </citation>
    <scope>NUCLEOTIDE SEQUENCE</scope>
    <source>
        <strain evidence="2">DSM 45354</strain>
    </source>
</reference>
<dbReference type="InterPro" id="IPR014145">
    <property type="entry name" value="LigD_pol_dom"/>
</dbReference>
<dbReference type="NCBIfam" id="TIGR02778">
    <property type="entry name" value="ligD_pol"/>
    <property type="match status" value="1"/>
</dbReference>
<gene>
    <name evidence="2" type="ORF">HEB94_008608</name>
</gene>
<comment type="caution">
    <text evidence="2">The sequence shown here is derived from an EMBL/GenBank/DDBJ whole genome shotgun (WGS) entry which is preliminary data.</text>
</comment>
<protein>
    <submittedName>
        <fullName evidence="2">Bifunctional non-homologous end joining protein LigD</fullName>
        <ecNumber evidence="2">6.5.1.1</ecNumber>
    </submittedName>
</protein>
<dbReference type="EMBL" id="JADBEM010000001">
    <property type="protein sequence ID" value="MBE1611760.1"/>
    <property type="molecule type" value="Genomic_DNA"/>
</dbReference>
<dbReference type="Proteomes" id="UP000638648">
    <property type="component" value="Unassembled WGS sequence"/>
</dbReference>
<evidence type="ECO:0000259" key="1">
    <source>
        <dbReference type="Pfam" id="PF21686"/>
    </source>
</evidence>
<proteinExistence type="predicted"/>
<evidence type="ECO:0000313" key="2">
    <source>
        <dbReference type="EMBL" id="MBE1611760.1"/>
    </source>
</evidence>
<evidence type="ECO:0000313" key="3">
    <source>
        <dbReference type="Proteomes" id="UP000638648"/>
    </source>
</evidence>
<organism evidence="2 3">
    <name type="scientific">Actinopolymorpha pittospori</name>
    <dbReference type="NCBI Taxonomy" id="648752"/>
    <lineage>
        <taxon>Bacteria</taxon>
        <taxon>Bacillati</taxon>
        <taxon>Actinomycetota</taxon>
        <taxon>Actinomycetes</taxon>
        <taxon>Propionibacteriales</taxon>
        <taxon>Actinopolymorphaceae</taxon>
        <taxon>Actinopolymorpha</taxon>
    </lineage>
</organism>
<dbReference type="AlphaFoldDB" id="A0A927RH15"/>
<accession>A0A927RH15</accession>
<dbReference type="PANTHER" id="PTHR42705:SF2">
    <property type="entry name" value="BIFUNCTIONAL NON-HOMOLOGOUS END JOINING PROTEIN LIGD"/>
    <property type="match status" value="1"/>
</dbReference>